<reference evidence="13 14" key="1">
    <citation type="submission" date="2016-04" db="EMBL/GenBank/DDBJ databases">
        <title>Complete genome sequence of Fictibacillus phosphorivorans G25-29, a strain toxic to nematodes.</title>
        <authorList>
            <person name="Zheng Z."/>
        </authorList>
    </citation>
    <scope>NUCLEOTIDE SEQUENCE [LARGE SCALE GENOMIC DNA]</scope>
    <source>
        <strain evidence="13 14">G25-29</strain>
    </source>
</reference>
<dbReference type="GO" id="GO:0005524">
    <property type="term" value="F:ATP binding"/>
    <property type="evidence" value="ECO:0007669"/>
    <property type="project" value="UniProtKB-KW"/>
</dbReference>
<keyword evidence="8" id="KW-0067">ATP-binding</keyword>
<keyword evidence="6 13" id="KW-0418">Kinase</keyword>
<protein>
    <recommendedName>
        <fullName evidence="11">fructokinase</fullName>
        <ecNumber evidence="11">2.7.1.4</ecNumber>
    </recommendedName>
</protein>
<keyword evidence="5" id="KW-0547">Nucleotide-binding</keyword>
<accession>A0A160IQD9</accession>
<dbReference type="KEGG" id="fpn:ABE65_018520"/>
<dbReference type="PROSITE" id="PS01125">
    <property type="entry name" value="ROK"/>
    <property type="match status" value="1"/>
</dbReference>
<dbReference type="Gene3D" id="3.30.420.40">
    <property type="match status" value="2"/>
</dbReference>
<dbReference type="GO" id="GO:0046872">
    <property type="term" value="F:metal ion binding"/>
    <property type="evidence" value="ECO:0007669"/>
    <property type="project" value="UniProtKB-KW"/>
</dbReference>
<comment type="similarity">
    <text evidence="2">Belongs to the ROK (NagC/XylR) family.</text>
</comment>
<dbReference type="PANTHER" id="PTHR42742">
    <property type="entry name" value="TRANSCRIPTIONAL REPRESSOR MPRA"/>
    <property type="match status" value="1"/>
</dbReference>
<dbReference type="InterPro" id="IPR051804">
    <property type="entry name" value="Carb_Metab_Reg_Kinase/Isom"/>
</dbReference>
<evidence type="ECO:0000256" key="7">
    <source>
        <dbReference type="ARBA" id="ARBA00022833"/>
    </source>
</evidence>
<dbReference type="RefSeq" id="WP_066398227.1">
    <property type="nucleotide sequence ID" value="NZ_CP015378.1"/>
</dbReference>
<dbReference type="FunFam" id="3.30.420.40:FF:000136">
    <property type="entry name" value="Putative fructokinase"/>
    <property type="match status" value="1"/>
</dbReference>
<evidence type="ECO:0000313" key="14">
    <source>
        <dbReference type="Proteomes" id="UP000076623"/>
    </source>
</evidence>
<dbReference type="CDD" id="cd24067">
    <property type="entry name" value="ASKHA_NBD_ROK_BsFRK-like"/>
    <property type="match status" value="1"/>
</dbReference>
<dbReference type="PANTHER" id="PTHR42742:SF3">
    <property type="entry name" value="FRUCTOKINASE"/>
    <property type="match status" value="1"/>
</dbReference>
<dbReference type="EC" id="2.7.1.4" evidence="11"/>
<keyword evidence="7" id="KW-0862">Zinc</keyword>
<dbReference type="AlphaFoldDB" id="A0A160IQD9"/>
<organism evidence="13 14">
    <name type="scientific">Fictibacillus phosphorivorans</name>
    <dbReference type="NCBI Taxonomy" id="1221500"/>
    <lineage>
        <taxon>Bacteria</taxon>
        <taxon>Bacillati</taxon>
        <taxon>Bacillota</taxon>
        <taxon>Bacilli</taxon>
        <taxon>Bacillales</taxon>
        <taxon>Fictibacillaceae</taxon>
        <taxon>Fictibacillus</taxon>
    </lineage>
</organism>
<evidence type="ECO:0000256" key="2">
    <source>
        <dbReference type="ARBA" id="ARBA00006479"/>
    </source>
</evidence>
<evidence type="ECO:0000256" key="11">
    <source>
        <dbReference type="ARBA" id="ARBA00038887"/>
    </source>
</evidence>
<evidence type="ECO:0000256" key="1">
    <source>
        <dbReference type="ARBA" id="ARBA00001946"/>
    </source>
</evidence>
<evidence type="ECO:0000256" key="12">
    <source>
        <dbReference type="ARBA" id="ARBA00048451"/>
    </source>
</evidence>
<dbReference type="InterPro" id="IPR000600">
    <property type="entry name" value="ROK"/>
</dbReference>
<evidence type="ECO:0000256" key="5">
    <source>
        <dbReference type="ARBA" id="ARBA00022741"/>
    </source>
</evidence>
<gene>
    <name evidence="13" type="ORF">ABE65_018520</name>
</gene>
<evidence type="ECO:0000256" key="4">
    <source>
        <dbReference type="ARBA" id="ARBA00022723"/>
    </source>
</evidence>
<evidence type="ECO:0000256" key="10">
    <source>
        <dbReference type="ARBA" id="ARBA00023277"/>
    </source>
</evidence>
<dbReference type="InterPro" id="IPR043129">
    <property type="entry name" value="ATPase_NBD"/>
</dbReference>
<dbReference type="GO" id="GO:0008865">
    <property type="term" value="F:fructokinase activity"/>
    <property type="evidence" value="ECO:0007669"/>
    <property type="project" value="UniProtKB-EC"/>
</dbReference>
<sequence length="295" mass="31793">MILGAIEAGGTKFVCGIGNEDGEVLERISIPTTTPEETMRLVVDYFKEKKVDALGVGSFGPVDLDVSSPTYGYITSTPKKHWNQYDLVGELKNHFHVPIGFDTDVNAAALGESLWGAAKSLDSCLYMTVGTGIGVGAVSEGKLVHGMLHPEMGHILVRRHGDDHFAGSCPFHGDCLEGMASGSAIEARWGKKGIELASDSSVWELEAYYLAQALVNYILVLSPKRIVIGGGVMKQEHVYPLVRKWVIQLLNGYIQHKNVEGHIDTYIVPPALGDNAGLCGALALARQAYAIKKTS</sequence>
<dbReference type="SUPFAM" id="SSF53067">
    <property type="entry name" value="Actin-like ATPase domain"/>
    <property type="match status" value="1"/>
</dbReference>
<comment type="cofactor">
    <cofactor evidence="1">
        <name>Mg(2+)</name>
        <dbReference type="ChEBI" id="CHEBI:18420"/>
    </cofactor>
</comment>
<keyword evidence="14" id="KW-1185">Reference proteome</keyword>
<keyword evidence="9" id="KW-0460">Magnesium</keyword>
<dbReference type="Pfam" id="PF00480">
    <property type="entry name" value="ROK"/>
    <property type="match status" value="1"/>
</dbReference>
<dbReference type="InterPro" id="IPR049874">
    <property type="entry name" value="ROK_cs"/>
</dbReference>
<keyword evidence="3" id="KW-0808">Transferase</keyword>
<name>A0A160IQD9_9BACL</name>
<keyword evidence="10" id="KW-0119">Carbohydrate metabolism</keyword>
<evidence type="ECO:0000313" key="13">
    <source>
        <dbReference type="EMBL" id="ANC78683.1"/>
    </source>
</evidence>
<evidence type="ECO:0000256" key="3">
    <source>
        <dbReference type="ARBA" id="ARBA00022679"/>
    </source>
</evidence>
<comment type="catalytic activity">
    <reaction evidence="12">
        <text>D-fructose + ATP = D-fructose 6-phosphate + ADP + H(+)</text>
        <dbReference type="Rhea" id="RHEA:16125"/>
        <dbReference type="ChEBI" id="CHEBI:15378"/>
        <dbReference type="ChEBI" id="CHEBI:30616"/>
        <dbReference type="ChEBI" id="CHEBI:37721"/>
        <dbReference type="ChEBI" id="CHEBI:61527"/>
        <dbReference type="ChEBI" id="CHEBI:456216"/>
        <dbReference type="EC" id="2.7.1.4"/>
    </reaction>
</comment>
<dbReference type="STRING" id="1221500.ABE65_018520"/>
<proteinExistence type="inferred from homology"/>
<keyword evidence="4" id="KW-0479">Metal-binding</keyword>
<evidence type="ECO:0000256" key="8">
    <source>
        <dbReference type="ARBA" id="ARBA00022840"/>
    </source>
</evidence>
<evidence type="ECO:0000256" key="9">
    <source>
        <dbReference type="ARBA" id="ARBA00022842"/>
    </source>
</evidence>
<dbReference type="FunFam" id="3.30.420.40:FF:000153">
    <property type="entry name" value="Putative fructokinase"/>
    <property type="match status" value="1"/>
</dbReference>
<dbReference type="EMBL" id="CP015378">
    <property type="protein sequence ID" value="ANC78683.1"/>
    <property type="molecule type" value="Genomic_DNA"/>
</dbReference>
<evidence type="ECO:0000256" key="6">
    <source>
        <dbReference type="ARBA" id="ARBA00022777"/>
    </source>
</evidence>
<dbReference type="Proteomes" id="UP000076623">
    <property type="component" value="Chromosome"/>
</dbReference>